<dbReference type="Pfam" id="PF13439">
    <property type="entry name" value="Glyco_transf_4"/>
    <property type="match status" value="1"/>
</dbReference>
<dbReference type="PANTHER" id="PTHR12526:SF630">
    <property type="entry name" value="GLYCOSYLTRANSFERASE"/>
    <property type="match status" value="1"/>
</dbReference>
<dbReference type="RefSeq" id="WP_135055515.1">
    <property type="nucleotide sequence ID" value="NZ_JADGLC010000008.1"/>
</dbReference>
<evidence type="ECO:0000259" key="2">
    <source>
        <dbReference type="Pfam" id="PF13439"/>
    </source>
</evidence>
<dbReference type="InterPro" id="IPR001296">
    <property type="entry name" value="Glyco_trans_1"/>
</dbReference>
<feature type="domain" description="Glycosyl transferase family 1" evidence="1">
    <location>
        <begin position="180"/>
        <end position="340"/>
    </location>
</feature>
<dbReference type="GO" id="GO:1901135">
    <property type="term" value="P:carbohydrate derivative metabolic process"/>
    <property type="evidence" value="ECO:0007669"/>
    <property type="project" value="UniProtKB-ARBA"/>
</dbReference>
<keyword evidence="3" id="KW-0808">Transferase</keyword>
<dbReference type="PANTHER" id="PTHR12526">
    <property type="entry name" value="GLYCOSYLTRANSFERASE"/>
    <property type="match status" value="1"/>
</dbReference>
<accession>A0A4Y9K2K6</accession>
<dbReference type="Gene3D" id="3.40.50.2000">
    <property type="entry name" value="Glycogen Phosphorylase B"/>
    <property type="match status" value="2"/>
</dbReference>
<dbReference type="Proteomes" id="UP000297396">
    <property type="component" value="Unassembled WGS sequence"/>
</dbReference>
<dbReference type="EMBL" id="SPPA01000008">
    <property type="protein sequence ID" value="TFV11027.1"/>
    <property type="molecule type" value="Genomic_DNA"/>
</dbReference>
<name>A0A4Y9K2K6_9PAST</name>
<reference evidence="3 4" key="1">
    <citation type="submission" date="2019-03" db="EMBL/GenBank/DDBJ databases">
        <title>Diversity of the mouse oral microbiome.</title>
        <authorList>
            <person name="Joseph S."/>
            <person name="Aduse-Opoku J."/>
            <person name="Curtis M."/>
            <person name="Wade W."/>
            <person name="Hashim A."/>
        </authorList>
    </citation>
    <scope>NUCLEOTIDE SEQUENCE [LARGE SCALE GENOMIC DNA]</scope>
    <source>
        <strain evidence="3 4">WT12</strain>
    </source>
</reference>
<sequence length="359" mass="40683">MKKVCFFGGNLNNSGGTERVSTSIANGLVEQGYDVIMLNLYEGLEPFFELHSNIQNYQLYSGKISGAKHYISTIRKLRTFIKHHGIETLIVVESMLSLFSLPSIIGLQVKHITWEHFNYNVDLGKKARRFSRHLSRLLSDNIVTLTEKDKQIWQKNTFGKAEIIAIPNPSPYPISDHTPSLDNKVVLAIGRLTYQKGFDLLLQAWAIVKQNEIARDWTLQILGEGEDKPLLNSLIQELNLGQSVVIYPFSNQVSSYYQKASIFCMSSRFEGLGMVILEAQCFGLPCISFDCEIGPSEIIKHNQSGYLCEPENINSLADQLITLMSLNNSDYLKMSNESKKNIAQKFNTYSIIEQWNLIL</sequence>
<dbReference type="Pfam" id="PF00534">
    <property type="entry name" value="Glycos_transf_1"/>
    <property type="match status" value="1"/>
</dbReference>
<organism evidence="3 4">
    <name type="scientific">Muribacter muris</name>
    <dbReference type="NCBI Taxonomy" id="67855"/>
    <lineage>
        <taxon>Bacteria</taxon>
        <taxon>Pseudomonadati</taxon>
        <taxon>Pseudomonadota</taxon>
        <taxon>Gammaproteobacteria</taxon>
        <taxon>Pasteurellales</taxon>
        <taxon>Pasteurellaceae</taxon>
        <taxon>Muribacter</taxon>
    </lineage>
</organism>
<evidence type="ECO:0000313" key="3">
    <source>
        <dbReference type="EMBL" id="TFV11027.1"/>
    </source>
</evidence>
<evidence type="ECO:0000259" key="1">
    <source>
        <dbReference type="Pfam" id="PF00534"/>
    </source>
</evidence>
<protein>
    <submittedName>
        <fullName evidence="3">Glycosyltransferase family 4 protein</fullName>
    </submittedName>
</protein>
<dbReference type="CDD" id="cd03820">
    <property type="entry name" value="GT4_AmsD-like"/>
    <property type="match status" value="1"/>
</dbReference>
<dbReference type="GO" id="GO:0016757">
    <property type="term" value="F:glycosyltransferase activity"/>
    <property type="evidence" value="ECO:0007669"/>
    <property type="project" value="InterPro"/>
</dbReference>
<dbReference type="SUPFAM" id="SSF53756">
    <property type="entry name" value="UDP-Glycosyltransferase/glycogen phosphorylase"/>
    <property type="match status" value="1"/>
</dbReference>
<proteinExistence type="predicted"/>
<feature type="domain" description="Glycosyltransferase subfamily 4-like N-terminal" evidence="2">
    <location>
        <begin position="15"/>
        <end position="169"/>
    </location>
</feature>
<gene>
    <name evidence="3" type="ORF">E4T80_04755</name>
</gene>
<dbReference type="AlphaFoldDB" id="A0A4Y9K2K6"/>
<dbReference type="InterPro" id="IPR028098">
    <property type="entry name" value="Glyco_trans_4-like_N"/>
</dbReference>
<comment type="caution">
    <text evidence="3">The sequence shown here is derived from an EMBL/GenBank/DDBJ whole genome shotgun (WGS) entry which is preliminary data.</text>
</comment>
<evidence type="ECO:0000313" key="4">
    <source>
        <dbReference type="Proteomes" id="UP000297396"/>
    </source>
</evidence>
<dbReference type="OrthoDB" id="9777346at2"/>